<dbReference type="InterPro" id="IPR003594">
    <property type="entry name" value="HATPase_dom"/>
</dbReference>
<comment type="catalytic activity">
    <reaction evidence="1">
        <text>ATP + protein L-histidine = ADP + protein N-phospho-L-histidine.</text>
        <dbReference type="EC" id="2.7.13.3"/>
    </reaction>
</comment>
<dbReference type="PROSITE" id="PS50109">
    <property type="entry name" value="HIS_KIN"/>
    <property type="match status" value="1"/>
</dbReference>
<evidence type="ECO:0000256" key="7">
    <source>
        <dbReference type="ARBA" id="ARBA00022840"/>
    </source>
</evidence>
<protein>
    <recommendedName>
        <fullName evidence="2">histidine kinase</fullName>
        <ecNumber evidence="2">2.7.13.3</ecNumber>
    </recommendedName>
</protein>
<dbReference type="PANTHER" id="PTHR43065">
    <property type="entry name" value="SENSOR HISTIDINE KINASE"/>
    <property type="match status" value="1"/>
</dbReference>
<feature type="non-terminal residue" evidence="10">
    <location>
        <position position="1"/>
    </location>
</feature>
<keyword evidence="4" id="KW-0808">Transferase</keyword>
<organism evidence="10 11">
    <name type="scientific">Candidatus Magnetoglobus multicellularis str. Araruama</name>
    <dbReference type="NCBI Taxonomy" id="890399"/>
    <lineage>
        <taxon>Bacteria</taxon>
        <taxon>Pseudomonadati</taxon>
        <taxon>Thermodesulfobacteriota</taxon>
        <taxon>Desulfobacteria</taxon>
        <taxon>Desulfobacterales</taxon>
        <taxon>Desulfobacteraceae</taxon>
        <taxon>Candidatus Magnetoglobus</taxon>
    </lineage>
</organism>
<evidence type="ECO:0000256" key="4">
    <source>
        <dbReference type="ARBA" id="ARBA00022679"/>
    </source>
</evidence>
<dbReference type="SUPFAM" id="SSF55874">
    <property type="entry name" value="ATPase domain of HSP90 chaperone/DNA topoisomerase II/histidine kinase"/>
    <property type="match status" value="1"/>
</dbReference>
<accession>A0A1V1NTP2</accession>
<dbReference type="InterPro" id="IPR005467">
    <property type="entry name" value="His_kinase_dom"/>
</dbReference>
<evidence type="ECO:0000256" key="1">
    <source>
        <dbReference type="ARBA" id="ARBA00000085"/>
    </source>
</evidence>
<keyword evidence="6" id="KW-0418">Kinase</keyword>
<evidence type="ECO:0000256" key="3">
    <source>
        <dbReference type="ARBA" id="ARBA00022553"/>
    </source>
</evidence>
<evidence type="ECO:0000256" key="8">
    <source>
        <dbReference type="ARBA" id="ARBA00023012"/>
    </source>
</evidence>
<dbReference type="Gene3D" id="3.30.565.10">
    <property type="entry name" value="Histidine kinase-like ATPase, C-terminal domain"/>
    <property type="match status" value="1"/>
</dbReference>
<keyword evidence="5" id="KW-0547">Nucleotide-binding</keyword>
<dbReference type="AlphaFoldDB" id="A0A1V1NTP2"/>
<reference evidence="11" key="1">
    <citation type="submission" date="2012-11" db="EMBL/GenBank/DDBJ databases">
        <authorList>
            <person name="Lucero-Rivera Y.E."/>
            <person name="Tovar-Ramirez D."/>
        </authorList>
    </citation>
    <scope>NUCLEOTIDE SEQUENCE [LARGE SCALE GENOMIC DNA]</scope>
    <source>
        <strain evidence="11">Araruama</strain>
    </source>
</reference>
<dbReference type="PANTHER" id="PTHR43065:SF10">
    <property type="entry name" value="PEROXIDE STRESS-ACTIVATED HISTIDINE KINASE MAK3"/>
    <property type="match status" value="1"/>
</dbReference>
<dbReference type="Pfam" id="PF02518">
    <property type="entry name" value="HATPase_c"/>
    <property type="match status" value="1"/>
</dbReference>
<dbReference type="GO" id="GO:0000160">
    <property type="term" value="P:phosphorelay signal transduction system"/>
    <property type="evidence" value="ECO:0007669"/>
    <property type="project" value="UniProtKB-KW"/>
</dbReference>
<dbReference type="Proteomes" id="UP000189670">
    <property type="component" value="Unassembled WGS sequence"/>
</dbReference>
<sequence>TKAIFQPSWLPNIQFKDNGQGISPEIREQLFEPFTTTKEIGKGIGLGLSIVKGIITEYNGTIKAHSEPDMGTTFSIELPISQA</sequence>
<gene>
    <name evidence="10" type="ORF">OMM_13480</name>
</gene>
<dbReference type="InterPro" id="IPR004358">
    <property type="entry name" value="Sig_transdc_His_kin-like_C"/>
</dbReference>
<keyword evidence="3" id="KW-0597">Phosphoprotein</keyword>
<comment type="caution">
    <text evidence="10">The sequence shown here is derived from an EMBL/GenBank/DDBJ whole genome shotgun (WGS) entry which is preliminary data.</text>
</comment>
<evidence type="ECO:0000256" key="2">
    <source>
        <dbReference type="ARBA" id="ARBA00012438"/>
    </source>
</evidence>
<dbReference type="SMART" id="SM00387">
    <property type="entry name" value="HATPase_c"/>
    <property type="match status" value="1"/>
</dbReference>
<dbReference type="PRINTS" id="PR00344">
    <property type="entry name" value="BCTRLSENSOR"/>
</dbReference>
<feature type="domain" description="Histidine kinase" evidence="9">
    <location>
        <begin position="13"/>
        <end position="82"/>
    </location>
</feature>
<dbReference type="EMBL" id="ATBP01002362">
    <property type="protein sequence ID" value="ETR65944.1"/>
    <property type="molecule type" value="Genomic_DNA"/>
</dbReference>
<evidence type="ECO:0000256" key="6">
    <source>
        <dbReference type="ARBA" id="ARBA00022777"/>
    </source>
</evidence>
<name>A0A1V1NTP2_9BACT</name>
<dbReference type="GO" id="GO:0005524">
    <property type="term" value="F:ATP binding"/>
    <property type="evidence" value="ECO:0007669"/>
    <property type="project" value="UniProtKB-KW"/>
</dbReference>
<dbReference type="EC" id="2.7.13.3" evidence="2"/>
<evidence type="ECO:0000256" key="5">
    <source>
        <dbReference type="ARBA" id="ARBA00022741"/>
    </source>
</evidence>
<proteinExistence type="predicted"/>
<evidence type="ECO:0000313" key="10">
    <source>
        <dbReference type="EMBL" id="ETR65944.1"/>
    </source>
</evidence>
<keyword evidence="8" id="KW-0902">Two-component regulatory system</keyword>
<evidence type="ECO:0000313" key="11">
    <source>
        <dbReference type="Proteomes" id="UP000189670"/>
    </source>
</evidence>
<keyword evidence="7" id="KW-0067">ATP-binding</keyword>
<dbReference type="GO" id="GO:0004673">
    <property type="term" value="F:protein histidine kinase activity"/>
    <property type="evidence" value="ECO:0007669"/>
    <property type="project" value="UniProtKB-EC"/>
</dbReference>
<evidence type="ECO:0000259" key="9">
    <source>
        <dbReference type="PROSITE" id="PS50109"/>
    </source>
</evidence>
<dbReference type="InterPro" id="IPR036890">
    <property type="entry name" value="HATPase_C_sf"/>
</dbReference>